<dbReference type="InterPro" id="IPR003018">
    <property type="entry name" value="GAF"/>
</dbReference>
<evidence type="ECO:0000259" key="2">
    <source>
        <dbReference type="PROSITE" id="PS50125"/>
    </source>
</evidence>
<dbReference type="InterPro" id="IPR000014">
    <property type="entry name" value="PAS"/>
</dbReference>
<dbReference type="Gene3D" id="3.30.450.40">
    <property type="match status" value="1"/>
</dbReference>
<gene>
    <name evidence="3" type="ORF">A6770_25190</name>
</gene>
<dbReference type="SMART" id="SM00044">
    <property type="entry name" value="CYCc"/>
    <property type="match status" value="1"/>
</dbReference>
<evidence type="ECO:0008006" key="5">
    <source>
        <dbReference type="Google" id="ProtNLM"/>
    </source>
</evidence>
<dbReference type="GO" id="GO:0004383">
    <property type="term" value="F:guanylate cyclase activity"/>
    <property type="evidence" value="ECO:0007669"/>
    <property type="project" value="TreeGrafter"/>
</dbReference>
<dbReference type="SUPFAM" id="SSF55073">
    <property type="entry name" value="Nucleotide cyclase"/>
    <property type="match status" value="1"/>
</dbReference>
<proteinExistence type="predicted"/>
<dbReference type="CDD" id="cd07302">
    <property type="entry name" value="CHD"/>
    <property type="match status" value="1"/>
</dbReference>
<dbReference type="PROSITE" id="PS50112">
    <property type="entry name" value="PAS"/>
    <property type="match status" value="2"/>
</dbReference>
<dbReference type="Pfam" id="PF13426">
    <property type="entry name" value="PAS_9"/>
    <property type="match status" value="1"/>
</dbReference>
<dbReference type="Gene3D" id="3.30.450.20">
    <property type="entry name" value="PAS domain"/>
    <property type="match status" value="2"/>
</dbReference>
<dbReference type="Pfam" id="PF13185">
    <property type="entry name" value="GAF_2"/>
    <property type="match status" value="1"/>
</dbReference>
<protein>
    <recommendedName>
        <fullName evidence="5">Adenylate/guanylate cyclase</fullName>
    </recommendedName>
</protein>
<dbReference type="SUPFAM" id="SSF55781">
    <property type="entry name" value="GAF domain-like"/>
    <property type="match status" value="1"/>
</dbReference>
<dbReference type="NCBIfam" id="TIGR00229">
    <property type="entry name" value="sensory_box"/>
    <property type="match status" value="2"/>
</dbReference>
<dbReference type="PANTHER" id="PTHR45655">
    <property type="entry name" value="GUANYLATE CYCLASE SOLUBLE SUBUNIT BETA-2"/>
    <property type="match status" value="1"/>
</dbReference>
<dbReference type="Pfam" id="PF00211">
    <property type="entry name" value="Guanylate_cyc"/>
    <property type="match status" value="1"/>
</dbReference>
<feature type="domain" description="PAS" evidence="1">
    <location>
        <begin position="1"/>
        <end position="42"/>
    </location>
</feature>
<keyword evidence="4" id="KW-1185">Reference proteome</keyword>
<dbReference type="GO" id="GO:0019934">
    <property type="term" value="P:cGMP-mediated signaling"/>
    <property type="evidence" value="ECO:0007669"/>
    <property type="project" value="TreeGrafter"/>
</dbReference>
<dbReference type="EMBL" id="LXQD01000303">
    <property type="protein sequence ID" value="RCJ27642.1"/>
    <property type="molecule type" value="Genomic_DNA"/>
</dbReference>
<dbReference type="Pfam" id="PF00989">
    <property type="entry name" value="PAS"/>
    <property type="match status" value="1"/>
</dbReference>
<comment type="caution">
    <text evidence="3">The sequence shown here is derived from an EMBL/GenBank/DDBJ whole genome shotgun (WGS) entry which is preliminary data.</text>
</comment>
<dbReference type="InterPro" id="IPR035965">
    <property type="entry name" value="PAS-like_dom_sf"/>
</dbReference>
<dbReference type="Proteomes" id="UP000252107">
    <property type="component" value="Unassembled WGS sequence"/>
</dbReference>
<organism evidence="3 4">
    <name type="scientific">Nostoc minutum NIES-26</name>
    <dbReference type="NCBI Taxonomy" id="1844469"/>
    <lineage>
        <taxon>Bacteria</taxon>
        <taxon>Bacillati</taxon>
        <taxon>Cyanobacteriota</taxon>
        <taxon>Cyanophyceae</taxon>
        <taxon>Nostocales</taxon>
        <taxon>Nostocaceae</taxon>
        <taxon>Nostoc</taxon>
    </lineage>
</organism>
<sequence>MDKVIISMAAALLVTSYSGKIKKVNLAAQRLFGFTEEELINQPISLIFDDNDLTSQIFYQHTILQQQSQDIEVVCRTKTREKILVAFSCSVIQKKGRDLEEVIYIGRDITARQRREQRNNAQCAITRILSESQNVKQAIPQILQAICQSLEWDLGELWTPNEYLSATVQQDSVDIVLRCVEIWSSRVVSVREFKAITWQTTYTPGAGLPGRIWSRRSPLWIRDILDDADQRRSQPAAKAELHAGFGFPILDGNDILGVMTFFSREVQSKDVNLLQMMVSIGSQITYFLKRKQAEEALIESEKICRDLLENANVLIQSVNVYGQFLYVNRAWQTALGYSETEVANMKLFDIIHPDFQEHCRQIFYRLMSGEQLEQVKTAFITKDGQPIYLEGNINCKFVSGKPVATRSIFRKITQQVIAEKTLHQQQEQSHNTLLSISGNLQQPADSTTENFTDVTVLFADIVGFNESATAISAIQLVNLVNPIMTVFDRLSDRYGLEKIETITDAYMVVGQGSNCTQAIAHMALDMQTAIATFNAENDQNFYISIIIHSDIVATEVISLKNFMDVYWGDIANTARCVESSGVLGKIQVTEAPTKHLHDKFLLEKSREIEIKNKGKITTYILLARK</sequence>
<dbReference type="SMART" id="SM00091">
    <property type="entry name" value="PAS"/>
    <property type="match status" value="2"/>
</dbReference>
<dbReference type="AlphaFoldDB" id="A0A367QWQ3"/>
<reference evidence="3" key="1">
    <citation type="submission" date="2016-04" db="EMBL/GenBank/DDBJ databases">
        <authorList>
            <person name="Tabuchi Yagui T.R."/>
        </authorList>
    </citation>
    <scope>NUCLEOTIDE SEQUENCE [LARGE SCALE GENOMIC DNA]</scope>
    <source>
        <strain evidence="3">NIES-26</strain>
    </source>
</reference>
<dbReference type="CDD" id="cd00130">
    <property type="entry name" value="PAS"/>
    <property type="match status" value="2"/>
</dbReference>
<dbReference type="SUPFAM" id="SSF55785">
    <property type="entry name" value="PYP-like sensor domain (PAS domain)"/>
    <property type="match status" value="2"/>
</dbReference>
<dbReference type="PANTHER" id="PTHR45655:SF13">
    <property type="entry name" value="SOLUBLE GUANYLATE CYCLASE GCY-32-RELATED"/>
    <property type="match status" value="1"/>
</dbReference>
<name>A0A367QWQ3_9NOSO</name>
<dbReference type="SMART" id="SM00086">
    <property type="entry name" value="PAC"/>
    <property type="match status" value="2"/>
</dbReference>
<feature type="domain" description="Guanylate cyclase" evidence="2">
    <location>
        <begin position="455"/>
        <end position="578"/>
    </location>
</feature>
<dbReference type="GO" id="GO:0008074">
    <property type="term" value="C:guanylate cyclase complex, soluble"/>
    <property type="evidence" value="ECO:0007669"/>
    <property type="project" value="TreeGrafter"/>
</dbReference>
<dbReference type="GO" id="GO:0070482">
    <property type="term" value="P:response to oxygen levels"/>
    <property type="evidence" value="ECO:0007669"/>
    <property type="project" value="TreeGrafter"/>
</dbReference>
<dbReference type="InterPro" id="IPR001054">
    <property type="entry name" value="A/G_cyclase"/>
</dbReference>
<dbReference type="PROSITE" id="PS50125">
    <property type="entry name" value="GUANYLATE_CYCLASE_2"/>
    <property type="match status" value="1"/>
</dbReference>
<evidence type="ECO:0000313" key="3">
    <source>
        <dbReference type="EMBL" id="RCJ27642.1"/>
    </source>
</evidence>
<dbReference type="Gene3D" id="3.30.70.1230">
    <property type="entry name" value="Nucleotide cyclase"/>
    <property type="match status" value="1"/>
</dbReference>
<dbReference type="GO" id="GO:0004016">
    <property type="term" value="F:adenylate cyclase activity"/>
    <property type="evidence" value="ECO:0007669"/>
    <property type="project" value="UniProtKB-ARBA"/>
</dbReference>
<evidence type="ECO:0000313" key="4">
    <source>
        <dbReference type="Proteomes" id="UP000252107"/>
    </source>
</evidence>
<dbReference type="InterPro" id="IPR029787">
    <property type="entry name" value="Nucleotide_cyclase"/>
</dbReference>
<evidence type="ECO:0000259" key="1">
    <source>
        <dbReference type="PROSITE" id="PS50112"/>
    </source>
</evidence>
<dbReference type="InterPro" id="IPR013767">
    <property type="entry name" value="PAS_fold"/>
</dbReference>
<dbReference type="InterPro" id="IPR001610">
    <property type="entry name" value="PAC"/>
</dbReference>
<accession>A0A367QWQ3</accession>
<dbReference type="GO" id="GO:0006355">
    <property type="term" value="P:regulation of DNA-templated transcription"/>
    <property type="evidence" value="ECO:0007669"/>
    <property type="project" value="InterPro"/>
</dbReference>
<dbReference type="InterPro" id="IPR029016">
    <property type="entry name" value="GAF-like_dom_sf"/>
</dbReference>
<feature type="domain" description="PAS" evidence="1">
    <location>
        <begin position="300"/>
        <end position="370"/>
    </location>
</feature>